<dbReference type="CDD" id="cd04301">
    <property type="entry name" value="NAT_SF"/>
    <property type="match status" value="1"/>
</dbReference>
<evidence type="ECO:0000256" key="4">
    <source>
        <dbReference type="ARBA" id="ARBA00022679"/>
    </source>
</evidence>
<dbReference type="PROSITE" id="PS51726">
    <property type="entry name" value="MYST_HAT"/>
    <property type="match status" value="1"/>
</dbReference>
<dbReference type="Pfam" id="PF17772">
    <property type="entry name" value="zf-MYST"/>
    <property type="match status" value="1"/>
</dbReference>
<dbReference type="PANTHER" id="PTHR10615">
    <property type="entry name" value="HISTONE ACETYLTRANSFERASE"/>
    <property type="match status" value="1"/>
</dbReference>
<evidence type="ECO:0000256" key="3">
    <source>
        <dbReference type="ARBA" id="ARBA00013184"/>
    </source>
</evidence>
<dbReference type="InterPro" id="IPR050603">
    <property type="entry name" value="MYST_HAT"/>
</dbReference>
<keyword evidence="8" id="KW-0156">Chromatin regulator</keyword>
<comment type="subcellular location">
    <subcellularLocation>
        <location evidence="1 13">Nucleus</location>
    </subcellularLocation>
</comment>
<dbReference type="Pfam" id="PF01853">
    <property type="entry name" value="MOZ_SAS"/>
    <property type="match status" value="1"/>
</dbReference>
<dbReference type="Ensembl" id="ENSCSET00000012529.1">
    <property type="protein sequence ID" value="ENSCSEP00000012382.1"/>
    <property type="gene ID" value="ENSCSEG00000007994.1"/>
</dbReference>
<evidence type="ECO:0000256" key="12">
    <source>
        <dbReference type="PIRSR" id="PIRSR602717-51"/>
    </source>
</evidence>
<name>A0A3P8VDA7_CYNSE</name>
<dbReference type="InterPro" id="IPR002717">
    <property type="entry name" value="HAT_MYST-type"/>
</dbReference>
<evidence type="ECO:0000313" key="17">
    <source>
        <dbReference type="Proteomes" id="UP000265120"/>
    </source>
</evidence>
<feature type="compositionally biased region" description="Basic and acidic residues" evidence="14">
    <location>
        <begin position="23"/>
        <end position="35"/>
    </location>
</feature>
<reference evidence="16" key="2">
    <citation type="submission" date="2025-08" db="UniProtKB">
        <authorList>
            <consortium name="Ensembl"/>
        </authorList>
    </citation>
    <scope>IDENTIFICATION</scope>
</reference>
<dbReference type="FunFam" id="1.10.10.10:FF:000123">
    <property type="entry name" value="Histone acetyltransferase"/>
    <property type="match status" value="1"/>
</dbReference>
<accession>A0A3P8VDA7</accession>
<dbReference type="Gene3D" id="3.30.60.60">
    <property type="entry name" value="N-acetyl transferase-like"/>
    <property type="match status" value="1"/>
</dbReference>
<sequence length="342" mass="39849">TGKPPVTSRSHDTFRSPDNQDGSDWHEDDEKLPGHENLTEKDIDLFRHIQETWYSSPYPQEYINFLTTLPLLSLFCLCYMKSRSILYQHMKKCEWFHPPANEIYRKDDVSVYEVDGNVSTIYCQNLCLLAKLFLDHKTLYYDVEPFLFYVLTQNDSKGCHLVGYFSKEKHCQQKYNVSCIMILPQYQRRGYGRFLIDFSYLLSKREGQPGSPEKPLSDLGRLSYMAYWRSVVLECVHQLRDEQISIRHLSKLTGICPQDITTTLHGLNMLERRGDRSEPRVHVAESRTHARVLTLFFSLRCHNQTGAGATREAADEPYHLPEGPTASAVEKKFFEFCGEFYV</sequence>
<reference evidence="16" key="3">
    <citation type="submission" date="2025-09" db="UniProtKB">
        <authorList>
            <consortium name="Ensembl"/>
        </authorList>
    </citation>
    <scope>IDENTIFICATION</scope>
</reference>
<feature type="active site" description="Proton donor/acceptor" evidence="12">
    <location>
        <position position="213"/>
    </location>
</feature>
<dbReference type="GO" id="GO:0010484">
    <property type="term" value="F:histone H3 acetyltransferase activity"/>
    <property type="evidence" value="ECO:0007669"/>
    <property type="project" value="TreeGrafter"/>
</dbReference>
<evidence type="ECO:0000256" key="13">
    <source>
        <dbReference type="RuleBase" id="RU361211"/>
    </source>
</evidence>
<keyword evidence="5" id="KW-0479">Metal-binding</keyword>
<keyword evidence="11" id="KW-0012">Acyltransferase</keyword>
<dbReference type="InterPro" id="IPR040706">
    <property type="entry name" value="Zf-MYST"/>
</dbReference>
<dbReference type="GO" id="GO:0005634">
    <property type="term" value="C:nucleus"/>
    <property type="evidence" value="ECO:0007669"/>
    <property type="project" value="UniProtKB-SubCell"/>
</dbReference>
<reference evidence="16 17" key="1">
    <citation type="journal article" date="2014" name="Nat. Genet.">
        <title>Whole-genome sequence of a flatfish provides insights into ZW sex chromosome evolution and adaptation to a benthic lifestyle.</title>
        <authorList>
            <person name="Chen S."/>
            <person name="Zhang G."/>
            <person name="Shao C."/>
            <person name="Huang Q."/>
            <person name="Liu G."/>
            <person name="Zhang P."/>
            <person name="Song W."/>
            <person name="An N."/>
            <person name="Chalopin D."/>
            <person name="Volff J.N."/>
            <person name="Hong Y."/>
            <person name="Li Q."/>
            <person name="Sha Z."/>
            <person name="Zhou H."/>
            <person name="Xie M."/>
            <person name="Yu Q."/>
            <person name="Liu Y."/>
            <person name="Xiang H."/>
            <person name="Wang N."/>
            <person name="Wu K."/>
            <person name="Yang C."/>
            <person name="Zhou Q."/>
            <person name="Liao X."/>
            <person name="Yang L."/>
            <person name="Hu Q."/>
            <person name="Zhang J."/>
            <person name="Meng L."/>
            <person name="Jin L."/>
            <person name="Tian Y."/>
            <person name="Lian J."/>
            <person name="Yang J."/>
            <person name="Miao G."/>
            <person name="Liu S."/>
            <person name="Liang Z."/>
            <person name="Yan F."/>
            <person name="Li Y."/>
            <person name="Sun B."/>
            <person name="Zhang H."/>
            <person name="Zhang J."/>
            <person name="Zhu Y."/>
            <person name="Du M."/>
            <person name="Zhao Y."/>
            <person name="Schartl M."/>
            <person name="Tang Q."/>
            <person name="Wang J."/>
        </authorList>
    </citation>
    <scope>NUCLEOTIDE SEQUENCE</scope>
</reference>
<comment type="similarity">
    <text evidence="2 13">Belongs to the MYST (SAS/MOZ) family.</text>
</comment>
<dbReference type="GeneTree" id="ENSGT00940000156962"/>
<evidence type="ECO:0000256" key="5">
    <source>
        <dbReference type="ARBA" id="ARBA00022723"/>
    </source>
</evidence>
<keyword evidence="17" id="KW-1185">Reference proteome</keyword>
<evidence type="ECO:0000256" key="11">
    <source>
        <dbReference type="ARBA" id="ARBA00023315"/>
    </source>
</evidence>
<dbReference type="InterPro" id="IPR016181">
    <property type="entry name" value="Acyl_CoA_acyltransferase"/>
</dbReference>
<evidence type="ECO:0000256" key="8">
    <source>
        <dbReference type="ARBA" id="ARBA00022853"/>
    </source>
</evidence>
<evidence type="ECO:0000256" key="6">
    <source>
        <dbReference type="ARBA" id="ARBA00022771"/>
    </source>
</evidence>
<evidence type="ECO:0000256" key="1">
    <source>
        <dbReference type="ARBA" id="ARBA00004123"/>
    </source>
</evidence>
<evidence type="ECO:0000259" key="15">
    <source>
        <dbReference type="PROSITE" id="PS51726"/>
    </source>
</evidence>
<dbReference type="PANTHER" id="PTHR10615:SF26">
    <property type="entry name" value="HISTONE ACETYLTRANSFERASE KAT6A"/>
    <property type="match status" value="1"/>
</dbReference>
<dbReference type="EC" id="2.3.1.48" evidence="3 13"/>
<keyword evidence="9" id="KW-0007">Acetylation</keyword>
<protein>
    <recommendedName>
        <fullName evidence="3 13">Histone acetyltransferase</fullName>
        <ecNumber evidence="3 13">2.3.1.48</ecNumber>
    </recommendedName>
</protein>
<evidence type="ECO:0000313" key="16">
    <source>
        <dbReference type="Ensembl" id="ENSCSEP00000012382.1"/>
    </source>
</evidence>
<dbReference type="STRING" id="244447.ENSCSEP00000012382"/>
<dbReference type="InterPro" id="IPR036388">
    <property type="entry name" value="WH-like_DNA-bd_sf"/>
</dbReference>
<keyword evidence="6" id="KW-0863">Zinc-finger</keyword>
<dbReference type="AlphaFoldDB" id="A0A3P8VDA7"/>
<dbReference type="Proteomes" id="UP000265120">
    <property type="component" value="Chromosome W"/>
</dbReference>
<dbReference type="Gene3D" id="3.40.630.30">
    <property type="match status" value="1"/>
</dbReference>
<keyword evidence="4" id="KW-0808">Transferase</keyword>
<keyword evidence="7" id="KW-0862">Zinc</keyword>
<dbReference type="GO" id="GO:0070776">
    <property type="term" value="C:MOZ/MORF histone acetyltransferase complex"/>
    <property type="evidence" value="ECO:0007669"/>
    <property type="project" value="TreeGrafter"/>
</dbReference>
<dbReference type="GO" id="GO:0003712">
    <property type="term" value="F:transcription coregulator activity"/>
    <property type="evidence" value="ECO:0007669"/>
    <property type="project" value="TreeGrafter"/>
</dbReference>
<evidence type="ECO:0000256" key="9">
    <source>
        <dbReference type="ARBA" id="ARBA00022990"/>
    </source>
</evidence>
<feature type="domain" description="MYST-type HAT" evidence="15">
    <location>
        <begin position="35"/>
        <end position="292"/>
    </location>
</feature>
<evidence type="ECO:0000256" key="2">
    <source>
        <dbReference type="ARBA" id="ARBA00010107"/>
    </source>
</evidence>
<keyword evidence="10 13" id="KW-0539">Nucleus</keyword>
<dbReference type="FunFam" id="3.40.630.30:FF:000001">
    <property type="entry name" value="Histone acetyltransferase"/>
    <property type="match status" value="1"/>
</dbReference>
<organism evidence="16 17">
    <name type="scientific">Cynoglossus semilaevis</name>
    <name type="common">Tongue sole</name>
    <dbReference type="NCBI Taxonomy" id="244447"/>
    <lineage>
        <taxon>Eukaryota</taxon>
        <taxon>Metazoa</taxon>
        <taxon>Chordata</taxon>
        <taxon>Craniata</taxon>
        <taxon>Vertebrata</taxon>
        <taxon>Euteleostomi</taxon>
        <taxon>Actinopterygii</taxon>
        <taxon>Neopterygii</taxon>
        <taxon>Teleostei</taxon>
        <taxon>Neoteleostei</taxon>
        <taxon>Acanthomorphata</taxon>
        <taxon>Carangaria</taxon>
        <taxon>Pleuronectiformes</taxon>
        <taxon>Pleuronectoidei</taxon>
        <taxon>Cynoglossidae</taxon>
        <taxon>Cynoglossinae</taxon>
        <taxon>Cynoglossus</taxon>
    </lineage>
</organism>
<proteinExistence type="inferred from homology"/>
<evidence type="ECO:0000256" key="7">
    <source>
        <dbReference type="ARBA" id="ARBA00022833"/>
    </source>
</evidence>
<dbReference type="Gene3D" id="1.10.10.10">
    <property type="entry name" value="Winged helix-like DNA-binding domain superfamily/Winged helix DNA-binding domain"/>
    <property type="match status" value="1"/>
</dbReference>
<dbReference type="GO" id="GO:0008270">
    <property type="term" value="F:zinc ion binding"/>
    <property type="evidence" value="ECO:0007669"/>
    <property type="project" value="UniProtKB-KW"/>
</dbReference>
<dbReference type="SUPFAM" id="SSF55729">
    <property type="entry name" value="Acyl-CoA N-acyltransferases (Nat)"/>
    <property type="match status" value="1"/>
</dbReference>
<feature type="region of interest" description="Disordered" evidence="14">
    <location>
        <begin position="1"/>
        <end position="35"/>
    </location>
</feature>
<dbReference type="InParanoid" id="A0A3P8VDA7"/>
<dbReference type="GO" id="GO:0003682">
    <property type="term" value="F:chromatin binding"/>
    <property type="evidence" value="ECO:0007669"/>
    <property type="project" value="TreeGrafter"/>
</dbReference>
<comment type="catalytic activity">
    <reaction evidence="13">
        <text>L-lysyl-[protein] + acetyl-CoA = N(6)-acetyl-L-lysyl-[protein] + CoA + H(+)</text>
        <dbReference type="Rhea" id="RHEA:45948"/>
        <dbReference type="Rhea" id="RHEA-COMP:9752"/>
        <dbReference type="Rhea" id="RHEA-COMP:10731"/>
        <dbReference type="ChEBI" id="CHEBI:15378"/>
        <dbReference type="ChEBI" id="CHEBI:29969"/>
        <dbReference type="ChEBI" id="CHEBI:57287"/>
        <dbReference type="ChEBI" id="CHEBI:57288"/>
        <dbReference type="ChEBI" id="CHEBI:61930"/>
        <dbReference type="EC" id="2.3.1.48"/>
    </reaction>
</comment>
<evidence type="ECO:0000256" key="10">
    <source>
        <dbReference type="ARBA" id="ARBA00023242"/>
    </source>
</evidence>
<evidence type="ECO:0000256" key="14">
    <source>
        <dbReference type="SAM" id="MobiDB-lite"/>
    </source>
</evidence>
<dbReference type="GO" id="GO:0006357">
    <property type="term" value="P:regulation of transcription by RNA polymerase II"/>
    <property type="evidence" value="ECO:0007669"/>
    <property type="project" value="TreeGrafter"/>
</dbReference>